<comment type="similarity">
    <text evidence="1">Belongs to the SAP18 family.</text>
</comment>
<dbReference type="FunFam" id="3.10.20.550:FF:000001">
    <property type="entry name" value="Histone deacetylase complex subunit SAP18"/>
    <property type="match status" value="1"/>
</dbReference>
<evidence type="ECO:0000256" key="4">
    <source>
        <dbReference type="ARBA" id="ARBA00023015"/>
    </source>
</evidence>
<evidence type="ECO:0000256" key="9">
    <source>
        <dbReference type="SAM" id="MobiDB-lite"/>
    </source>
</evidence>
<dbReference type="PANTHER" id="PTHR13082">
    <property type="entry name" value="SAP18"/>
    <property type="match status" value="1"/>
</dbReference>
<evidence type="ECO:0000256" key="7">
    <source>
        <dbReference type="ARBA" id="ARBA00063057"/>
    </source>
</evidence>
<evidence type="ECO:0000256" key="3">
    <source>
        <dbReference type="ARBA" id="ARBA00022491"/>
    </source>
</evidence>
<evidence type="ECO:0000256" key="6">
    <source>
        <dbReference type="ARBA" id="ARBA00030511"/>
    </source>
</evidence>
<evidence type="ECO:0000313" key="10">
    <source>
        <dbReference type="Ensembl" id="ENSCAFP00040009241.1"/>
    </source>
</evidence>
<dbReference type="AlphaFoldDB" id="A0A8C0QBU9"/>
<reference evidence="10" key="2">
    <citation type="submission" date="2025-08" db="UniProtKB">
        <authorList>
            <consortium name="Ensembl"/>
        </authorList>
    </citation>
    <scope>IDENTIFICATION</scope>
</reference>
<evidence type="ECO:0000256" key="5">
    <source>
        <dbReference type="ARBA" id="ARBA00023163"/>
    </source>
</evidence>
<comment type="subunit">
    <text evidence="7">Found in a mRNA splicing-dependent exon junction complex (EJC). Component of the heterotrimeric ASAP (apoptosis- and splicing-associated protein) and PSAP complexes consisting of RNPS1, SAP18 and either ACIN1 or PNN, respectively; the ASAP and PSAP complexes probably are formed mutually exclusive. For the ASAP complex, the association of SAP18 seems to require a preformed RNPS1:ACIN1 complex. Forms a complex with SIN3A and HDAC1. Interacts with SUFU.</text>
</comment>
<accession>A0A8C0QBU9</accession>
<feature type="region of interest" description="Disordered" evidence="9">
    <location>
        <begin position="13"/>
        <end position="37"/>
    </location>
</feature>
<dbReference type="GO" id="GO:0003714">
    <property type="term" value="F:transcription corepressor activity"/>
    <property type="evidence" value="ECO:0007669"/>
    <property type="project" value="InterPro"/>
</dbReference>
<proteinExistence type="inferred from homology"/>
<dbReference type="InterPro" id="IPR042534">
    <property type="entry name" value="SAP18_sf"/>
</dbReference>
<evidence type="ECO:0000256" key="1">
    <source>
        <dbReference type="ARBA" id="ARBA00009143"/>
    </source>
</evidence>
<keyword evidence="5" id="KW-0804">Transcription</keyword>
<dbReference type="Ensembl" id="ENSCAFT00040010656.1">
    <property type="protein sequence ID" value="ENSCAFP00040009241.1"/>
    <property type="gene ID" value="ENSCAFG00040005680.1"/>
</dbReference>
<dbReference type="Gene3D" id="3.10.20.550">
    <property type="entry name" value="ASAP complex, SAP18 subunit"/>
    <property type="match status" value="1"/>
</dbReference>
<keyword evidence="3" id="KW-0678">Repressor</keyword>
<dbReference type="PIRSF" id="PIRSF037637">
    <property type="entry name" value="HDAC_SAP18"/>
    <property type="match status" value="1"/>
</dbReference>
<evidence type="ECO:0000256" key="2">
    <source>
        <dbReference type="ARBA" id="ARBA00017426"/>
    </source>
</evidence>
<evidence type="ECO:0000256" key="8">
    <source>
        <dbReference type="ARBA" id="ARBA00081958"/>
    </source>
</evidence>
<keyword evidence="4" id="KW-0805">Transcription regulation</keyword>
<dbReference type="Pfam" id="PF06487">
    <property type="entry name" value="SAP18"/>
    <property type="match status" value="1"/>
</dbReference>
<dbReference type="Proteomes" id="UP000694542">
    <property type="component" value="Chromosome 20"/>
</dbReference>
<organism evidence="10 11">
    <name type="scientific">Canis lupus familiaris</name>
    <name type="common">Dog</name>
    <name type="synonym">Canis familiaris</name>
    <dbReference type="NCBI Taxonomy" id="9615"/>
    <lineage>
        <taxon>Eukaryota</taxon>
        <taxon>Metazoa</taxon>
        <taxon>Chordata</taxon>
        <taxon>Craniata</taxon>
        <taxon>Vertebrata</taxon>
        <taxon>Euteleostomi</taxon>
        <taxon>Mammalia</taxon>
        <taxon>Eutheria</taxon>
        <taxon>Laurasiatheria</taxon>
        <taxon>Carnivora</taxon>
        <taxon>Caniformia</taxon>
        <taxon>Canidae</taxon>
        <taxon>Canis</taxon>
    </lineage>
</organism>
<name>A0A8C0QBU9_CANLF</name>
<dbReference type="InterPro" id="IPR017250">
    <property type="entry name" value="Hist_deAcase_cplx_SAP18"/>
</dbReference>
<dbReference type="InterPro" id="IPR010516">
    <property type="entry name" value="SAP18"/>
</dbReference>
<evidence type="ECO:0000313" key="11">
    <source>
        <dbReference type="Proteomes" id="UP000694542"/>
    </source>
</evidence>
<protein>
    <recommendedName>
        <fullName evidence="2">Histone deacetylase complex subunit SAP18</fullName>
    </recommendedName>
    <alternativeName>
        <fullName evidence="6">18 kDa Sin3-associated polypeptide</fullName>
    </alternativeName>
    <alternativeName>
        <fullName evidence="8">Sin3-associated polypeptide p18</fullName>
    </alternativeName>
</protein>
<reference evidence="10" key="1">
    <citation type="submission" date="2018-10" db="EMBL/GenBank/DDBJ databases">
        <title>De novo assembly of a Great Dane genome.</title>
        <authorList>
            <person name="Kidd J.M."/>
            <person name="Pendleton A.L."/>
            <person name="Shen F."/>
            <person name="Emery S."/>
        </authorList>
    </citation>
    <scope>NUCLEOTIDE SEQUENCE [LARGE SCALE GENOMIC DNA]</scope>
    <source>
        <strain evidence="10">Great Dane</strain>
    </source>
</reference>
<sequence>MCYLPSFPRLKQGQSHAIGRGQLGDRQDLQPPGRRRKMAVESRKTCPLLLLLLRVFTTNNGRHHRMDEFCNGNVPSSELQIYTWMDATLKELTSLVKEVYPEARKKGTHFNFAIVFTDPKRPGYRVKEIGSTMSGMKGTDDSMTLQSQKFQIGDYLDIAITPPNQAPPPSGRMRPY</sequence>
<dbReference type="PANTHER" id="PTHR13082:SF0">
    <property type="entry name" value="HISTONE DEACETYLASE COMPLEX SUBUNIT SAP18"/>
    <property type="match status" value="1"/>
</dbReference>